<keyword evidence="2" id="KW-1185">Reference proteome</keyword>
<protein>
    <submittedName>
        <fullName evidence="1">Uncharacterized protein</fullName>
    </submittedName>
</protein>
<dbReference type="Proteomes" id="UP001056120">
    <property type="component" value="Linkage Group LG16"/>
</dbReference>
<accession>A0ACB9FPU7</accession>
<proteinExistence type="predicted"/>
<sequence length="111" mass="12590">MVNMPATLTGCHPMYSDPLCLPDSPSIVEEPMIDIDLEAALFLMFGCCPVFYHSPVTIRGIFWAVFLVFKLPNCLRSSLRNAYLQAKANMRKAAQEKCRFHATEFFSDHTI</sequence>
<comment type="caution">
    <text evidence="1">The sequence shown here is derived from an EMBL/GenBank/DDBJ whole genome shotgun (WGS) entry which is preliminary data.</text>
</comment>
<gene>
    <name evidence="1" type="ORF">L1987_47834</name>
</gene>
<dbReference type="EMBL" id="CM042033">
    <property type="protein sequence ID" value="KAI3773309.1"/>
    <property type="molecule type" value="Genomic_DNA"/>
</dbReference>
<evidence type="ECO:0000313" key="1">
    <source>
        <dbReference type="EMBL" id="KAI3773309.1"/>
    </source>
</evidence>
<evidence type="ECO:0000313" key="2">
    <source>
        <dbReference type="Proteomes" id="UP001056120"/>
    </source>
</evidence>
<organism evidence="1 2">
    <name type="scientific">Smallanthus sonchifolius</name>
    <dbReference type="NCBI Taxonomy" id="185202"/>
    <lineage>
        <taxon>Eukaryota</taxon>
        <taxon>Viridiplantae</taxon>
        <taxon>Streptophyta</taxon>
        <taxon>Embryophyta</taxon>
        <taxon>Tracheophyta</taxon>
        <taxon>Spermatophyta</taxon>
        <taxon>Magnoliopsida</taxon>
        <taxon>eudicotyledons</taxon>
        <taxon>Gunneridae</taxon>
        <taxon>Pentapetalae</taxon>
        <taxon>asterids</taxon>
        <taxon>campanulids</taxon>
        <taxon>Asterales</taxon>
        <taxon>Asteraceae</taxon>
        <taxon>Asteroideae</taxon>
        <taxon>Heliantheae alliance</taxon>
        <taxon>Millerieae</taxon>
        <taxon>Smallanthus</taxon>
    </lineage>
</organism>
<name>A0ACB9FPU7_9ASTR</name>
<reference evidence="2" key="1">
    <citation type="journal article" date="2022" name="Mol. Ecol. Resour.">
        <title>The genomes of chicory, endive, great burdock and yacon provide insights into Asteraceae palaeo-polyploidization history and plant inulin production.</title>
        <authorList>
            <person name="Fan W."/>
            <person name="Wang S."/>
            <person name="Wang H."/>
            <person name="Wang A."/>
            <person name="Jiang F."/>
            <person name="Liu H."/>
            <person name="Zhao H."/>
            <person name="Xu D."/>
            <person name="Zhang Y."/>
        </authorList>
    </citation>
    <scope>NUCLEOTIDE SEQUENCE [LARGE SCALE GENOMIC DNA]</scope>
    <source>
        <strain evidence="2">cv. Yunnan</strain>
    </source>
</reference>
<reference evidence="1 2" key="2">
    <citation type="journal article" date="2022" name="Mol. Ecol. Resour.">
        <title>The genomes of chicory, endive, great burdock and yacon provide insights into Asteraceae paleo-polyploidization history and plant inulin production.</title>
        <authorList>
            <person name="Fan W."/>
            <person name="Wang S."/>
            <person name="Wang H."/>
            <person name="Wang A."/>
            <person name="Jiang F."/>
            <person name="Liu H."/>
            <person name="Zhao H."/>
            <person name="Xu D."/>
            <person name="Zhang Y."/>
        </authorList>
    </citation>
    <scope>NUCLEOTIDE SEQUENCE [LARGE SCALE GENOMIC DNA]</scope>
    <source>
        <strain evidence="2">cv. Yunnan</strain>
        <tissue evidence="1">Leaves</tissue>
    </source>
</reference>